<evidence type="ECO:0000313" key="6">
    <source>
        <dbReference type="Proteomes" id="UP000589896"/>
    </source>
</evidence>
<dbReference type="PROSITE" id="PS51819">
    <property type="entry name" value="VOC"/>
    <property type="match status" value="1"/>
</dbReference>
<keyword evidence="6" id="KW-1185">Reference proteome</keyword>
<dbReference type="Gene3D" id="3.10.180.10">
    <property type="entry name" value="2,3-Dihydroxybiphenyl 1,2-Dioxygenase, domain 1"/>
    <property type="match status" value="1"/>
</dbReference>
<name>A0A7Z0QNR3_9GAMM</name>
<comment type="similarity">
    <text evidence="1">Belongs to the bleomycin resistance protein family.</text>
</comment>
<evidence type="ECO:0000256" key="1">
    <source>
        <dbReference type="ARBA" id="ARBA00011051"/>
    </source>
</evidence>
<evidence type="ECO:0000259" key="4">
    <source>
        <dbReference type="PROSITE" id="PS51819"/>
    </source>
</evidence>
<dbReference type="RefSeq" id="WP_180543258.1">
    <property type="nucleotide sequence ID" value="NZ_JACCJZ010000004.1"/>
</dbReference>
<dbReference type="GO" id="GO:0046677">
    <property type="term" value="P:response to antibiotic"/>
    <property type="evidence" value="ECO:0007669"/>
    <property type="project" value="UniProtKB-KW"/>
</dbReference>
<sequence length="117" mass="12979">MQTVIPQLRMTDADRSLAFYAALGFAVDWEHRFDAGMPLFAQLTRDGQTVFLSAHPGDCAIGGAVYFKVSDVDACARDFAAAGVPVLQPPWDTDWGTREMLLVDPDHNRLRFAQHPD</sequence>
<dbReference type="Pfam" id="PF19581">
    <property type="entry name" value="Glyoxalase_7"/>
    <property type="match status" value="1"/>
</dbReference>
<feature type="domain" description="VOC" evidence="4">
    <location>
        <begin position="1"/>
        <end position="115"/>
    </location>
</feature>
<accession>A0A7Z0QNR3</accession>
<dbReference type="InterPro" id="IPR029068">
    <property type="entry name" value="Glyas_Bleomycin-R_OHBP_Dase"/>
</dbReference>
<evidence type="ECO:0000313" key="5">
    <source>
        <dbReference type="EMBL" id="NYZ61499.1"/>
    </source>
</evidence>
<organism evidence="5 6">
    <name type="scientific">Luteimonas deserti</name>
    <dbReference type="NCBI Taxonomy" id="2752306"/>
    <lineage>
        <taxon>Bacteria</taxon>
        <taxon>Pseudomonadati</taxon>
        <taxon>Pseudomonadota</taxon>
        <taxon>Gammaproteobacteria</taxon>
        <taxon>Lysobacterales</taxon>
        <taxon>Lysobacteraceae</taxon>
        <taxon>Luteimonas</taxon>
    </lineage>
</organism>
<dbReference type="InterPro" id="IPR037523">
    <property type="entry name" value="VOC_core"/>
</dbReference>
<dbReference type="Proteomes" id="UP000589896">
    <property type="component" value="Unassembled WGS sequence"/>
</dbReference>
<dbReference type="EMBL" id="JACCJZ010000004">
    <property type="protein sequence ID" value="NYZ61499.1"/>
    <property type="molecule type" value="Genomic_DNA"/>
</dbReference>
<dbReference type="InterPro" id="IPR000335">
    <property type="entry name" value="Bleomycin-R"/>
</dbReference>
<evidence type="ECO:0000256" key="2">
    <source>
        <dbReference type="ARBA" id="ARBA00021572"/>
    </source>
</evidence>
<gene>
    <name evidence="5" type="ORF">H0E82_01795</name>
</gene>
<evidence type="ECO:0000256" key="3">
    <source>
        <dbReference type="ARBA" id="ARBA00023251"/>
    </source>
</evidence>
<dbReference type="SUPFAM" id="SSF54593">
    <property type="entry name" value="Glyoxalase/Bleomycin resistance protein/Dihydroxybiphenyl dioxygenase"/>
    <property type="match status" value="1"/>
</dbReference>
<dbReference type="CDD" id="cd08349">
    <property type="entry name" value="BLMA_like"/>
    <property type="match status" value="1"/>
</dbReference>
<reference evidence="5 6" key="1">
    <citation type="submission" date="2020-07" db="EMBL/GenBank/DDBJ databases">
        <title>isolation of Luteimonas sp. SJ-16.</title>
        <authorList>
            <person name="Huang X.-X."/>
            <person name="Xu L."/>
            <person name="Sun J.-Q."/>
        </authorList>
    </citation>
    <scope>NUCLEOTIDE SEQUENCE [LARGE SCALE GENOMIC DNA]</scope>
    <source>
        <strain evidence="5 6">SJ-16</strain>
    </source>
</reference>
<proteinExistence type="inferred from homology"/>
<keyword evidence="3" id="KW-0046">Antibiotic resistance</keyword>
<protein>
    <recommendedName>
        <fullName evidence="2">Bleomycin resistance protein</fullName>
    </recommendedName>
</protein>
<comment type="caution">
    <text evidence="5">The sequence shown here is derived from an EMBL/GenBank/DDBJ whole genome shotgun (WGS) entry which is preliminary data.</text>
</comment>
<dbReference type="AlphaFoldDB" id="A0A7Z0QNR3"/>